<keyword evidence="2" id="KW-1185">Reference proteome</keyword>
<gene>
    <name evidence="1" type="ORF">F5876DRAFT_71137</name>
</gene>
<protein>
    <submittedName>
        <fullName evidence="1">Uncharacterized protein</fullName>
    </submittedName>
</protein>
<accession>A0ACC1THB9</accession>
<comment type="caution">
    <text evidence="1">The sequence shown here is derived from an EMBL/GenBank/DDBJ whole genome shotgun (WGS) entry which is preliminary data.</text>
</comment>
<dbReference type="Proteomes" id="UP001163835">
    <property type="component" value="Unassembled WGS sequence"/>
</dbReference>
<sequence>MSVTMHEVWYNYEYHRGMYSGVLERFEHQPHDPNVAYELVWAYSVADARPVPPGAEPLAAFPLECYDLLTLLPAGTLSLLPSVTVSTAIGWNPDLTRKFASEREHLVVMFKEGDGETELRIVVYLGGNQHTRFFSFATLIKAMTFLYEFWHTGPTCDHCNGAEFGTQWMRDNLILEYECGSNHHDRIEQGWNWLENM</sequence>
<reference evidence="1" key="1">
    <citation type="submission" date="2022-09" db="EMBL/GenBank/DDBJ databases">
        <title>A Global Phylogenomic Analysis of the Shiitake Genus Lentinula.</title>
        <authorList>
            <consortium name="DOE Joint Genome Institute"/>
            <person name="Sierra-Patev S."/>
            <person name="Min B."/>
            <person name="Naranjo-Ortiz M."/>
            <person name="Looney B."/>
            <person name="Konkel Z."/>
            <person name="Slot J.C."/>
            <person name="Sakamoto Y."/>
            <person name="Steenwyk J.L."/>
            <person name="Rokas A."/>
            <person name="Carro J."/>
            <person name="Camarero S."/>
            <person name="Ferreira P."/>
            <person name="Molpeceres G."/>
            <person name="Ruiz-Duenas F.J."/>
            <person name="Serrano A."/>
            <person name="Henrissat B."/>
            <person name="Drula E."/>
            <person name="Hughes K.W."/>
            <person name="Mata J.L."/>
            <person name="Ishikawa N.K."/>
            <person name="Vargas-Isla R."/>
            <person name="Ushijima S."/>
            <person name="Smith C.A."/>
            <person name="Ahrendt S."/>
            <person name="Andreopoulos W."/>
            <person name="He G."/>
            <person name="Labutti K."/>
            <person name="Lipzen A."/>
            <person name="Ng V."/>
            <person name="Riley R."/>
            <person name="Sandor L."/>
            <person name="Barry K."/>
            <person name="Martinez A.T."/>
            <person name="Xiao Y."/>
            <person name="Gibbons J.G."/>
            <person name="Terashima K."/>
            <person name="Grigoriev I.V."/>
            <person name="Hibbett D.S."/>
        </authorList>
    </citation>
    <scope>NUCLEOTIDE SEQUENCE</scope>
    <source>
        <strain evidence="1">TMI1499</strain>
    </source>
</reference>
<evidence type="ECO:0000313" key="2">
    <source>
        <dbReference type="Proteomes" id="UP001163835"/>
    </source>
</evidence>
<organism evidence="1 2">
    <name type="scientific">Lentinula aff. lateritia</name>
    <dbReference type="NCBI Taxonomy" id="2804960"/>
    <lineage>
        <taxon>Eukaryota</taxon>
        <taxon>Fungi</taxon>
        <taxon>Dikarya</taxon>
        <taxon>Basidiomycota</taxon>
        <taxon>Agaricomycotina</taxon>
        <taxon>Agaricomycetes</taxon>
        <taxon>Agaricomycetidae</taxon>
        <taxon>Agaricales</taxon>
        <taxon>Marasmiineae</taxon>
        <taxon>Omphalotaceae</taxon>
        <taxon>Lentinula</taxon>
    </lineage>
</organism>
<evidence type="ECO:0000313" key="1">
    <source>
        <dbReference type="EMBL" id="KAJ3803826.1"/>
    </source>
</evidence>
<dbReference type="EMBL" id="MU796696">
    <property type="protein sequence ID" value="KAJ3803826.1"/>
    <property type="molecule type" value="Genomic_DNA"/>
</dbReference>
<proteinExistence type="predicted"/>
<name>A0ACC1THB9_9AGAR</name>